<sequence>MNKKVAILTQPLKGNYGGIIQNYALQQALLTLGYEPETISREYFKDASDFRKFLARVKNNLIGLVKGNKKKIFSSKEADLIFAENFRFIKTYINKSKSIYNTAEMQTYFSQHNFDAIIVGSDQTWRPKYSPNIYNYFLDFVSNDAKPVKLTYATSFGTDQWEFSEEQTIRCKQLVQTFKAISVREESAVKLCKEYLDCDAQWVLDPTMLLTKSHYLELINQEITNKPSVFNYVLDRDPEKQAVLKEIANFLGTELFTTQPKKAIENGPVYDFENIEDYKYPSLESWLKSFAEASFVVTDSFHGTVFSIIFNKPFLSIVNEERGASRFYSLLKKFGLEHRLLVDYKKLNLDLLKEAIDYDKINNVLQEEREKSLAFLRSNLFES</sequence>
<reference evidence="2 3" key="1">
    <citation type="submission" date="2019-12" db="EMBL/GenBank/DDBJ databases">
        <authorList>
            <person name="Dong K."/>
        </authorList>
    </citation>
    <scope>NUCLEOTIDE SEQUENCE [LARGE SCALE GENOMIC DNA]</scope>
    <source>
        <strain evidence="2 3">JCM 31225</strain>
    </source>
</reference>
<proteinExistence type="predicted"/>
<dbReference type="RefSeq" id="WP_160367636.1">
    <property type="nucleotide sequence ID" value="NZ_WSQA01000002.1"/>
</dbReference>
<gene>
    <name evidence="2" type="ORF">GQF63_03025</name>
</gene>
<evidence type="ECO:0000313" key="2">
    <source>
        <dbReference type="EMBL" id="MVZ60987.1"/>
    </source>
</evidence>
<accession>A0A6N8KV48</accession>
<dbReference type="Proteomes" id="UP000435036">
    <property type="component" value="Unassembled WGS sequence"/>
</dbReference>
<name>A0A6N8KV48_9SPHI</name>
<organism evidence="2 3">
    <name type="scientific">Sphingobacterium humi</name>
    <dbReference type="NCBI Taxonomy" id="1796905"/>
    <lineage>
        <taxon>Bacteria</taxon>
        <taxon>Pseudomonadati</taxon>
        <taxon>Bacteroidota</taxon>
        <taxon>Sphingobacteriia</taxon>
        <taxon>Sphingobacteriales</taxon>
        <taxon>Sphingobacteriaceae</taxon>
        <taxon>Sphingobacterium</taxon>
    </lineage>
</organism>
<dbReference type="EMBL" id="WSQA01000002">
    <property type="protein sequence ID" value="MVZ60987.1"/>
    <property type="molecule type" value="Genomic_DNA"/>
</dbReference>
<dbReference type="Pfam" id="PF04230">
    <property type="entry name" value="PS_pyruv_trans"/>
    <property type="match status" value="1"/>
</dbReference>
<comment type="caution">
    <text evidence="2">The sequence shown here is derived from an EMBL/GenBank/DDBJ whole genome shotgun (WGS) entry which is preliminary data.</text>
</comment>
<dbReference type="AlphaFoldDB" id="A0A6N8KV48"/>
<keyword evidence="2" id="KW-0808">Transferase</keyword>
<dbReference type="GO" id="GO:0016740">
    <property type="term" value="F:transferase activity"/>
    <property type="evidence" value="ECO:0007669"/>
    <property type="project" value="UniProtKB-KW"/>
</dbReference>
<dbReference type="InterPro" id="IPR007345">
    <property type="entry name" value="Polysacch_pyruvyl_Trfase"/>
</dbReference>
<dbReference type="OrthoDB" id="9799278at2"/>
<feature type="domain" description="Polysaccharide pyruvyl transferase" evidence="1">
    <location>
        <begin position="15"/>
        <end position="319"/>
    </location>
</feature>
<evidence type="ECO:0000259" key="1">
    <source>
        <dbReference type="Pfam" id="PF04230"/>
    </source>
</evidence>
<protein>
    <submittedName>
        <fullName evidence="2">Polysaccharide pyruvyl transferase family protein</fullName>
    </submittedName>
</protein>
<keyword evidence="3" id="KW-1185">Reference proteome</keyword>
<evidence type="ECO:0000313" key="3">
    <source>
        <dbReference type="Proteomes" id="UP000435036"/>
    </source>
</evidence>